<protein>
    <recommendedName>
        <fullName evidence="4">Metal-binding protein</fullName>
    </recommendedName>
</protein>
<organism evidence="2 3">
    <name type="scientific">Spiribacter salinus M19-40</name>
    <dbReference type="NCBI Taxonomy" id="1260251"/>
    <lineage>
        <taxon>Bacteria</taxon>
        <taxon>Pseudomonadati</taxon>
        <taxon>Pseudomonadota</taxon>
        <taxon>Gammaproteobacteria</taxon>
        <taxon>Chromatiales</taxon>
        <taxon>Ectothiorhodospiraceae</taxon>
        <taxon>Spiribacter</taxon>
    </lineage>
</organism>
<dbReference type="eggNOG" id="COG3019">
    <property type="taxonomic scope" value="Bacteria"/>
</dbReference>
<feature type="chain" id="PRO_5004380936" description="Metal-binding protein" evidence="1">
    <location>
        <begin position="25"/>
        <end position="151"/>
    </location>
</feature>
<keyword evidence="1" id="KW-0732">Signal</keyword>
<name>R4VL08_9GAMM</name>
<dbReference type="Proteomes" id="UP000017881">
    <property type="component" value="Chromosome"/>
</dbReference>
<dbReference type="OrthoDB" id="14727at2"/>
<dbReference type="PATRIC" id="fig|1260251.3.peg.1092"/>
<keyword evidence="3" id="KW-1185">Reference proteome</keyword>
<dbReference type="EMBL" id="CP005963">
    <property type="protein sequence ID" value="AGM41172.1"/>
    <property type="molecule type" value="Genomic_DNA"/>
</dbReference>
<evidence type="ECO:0000256" key="1">
    <source>
        <dbReference type="SAM" id="SignalP"/>
    </source>
</evidence>
<dbReference type="RefSeq" id="WP_016353479.1">
    <property type="nucleotide sequence ID" value="NC_021291.1"/>
</dbReference>
<dbReference type="Pfam" id="PF04214">
    <property type="entry name" value="DUF411"/>
    <property type="match status" value="1"/>
</dbReference>
<evidence type="ECO:0008006" key="4">
    <source>
        <dbReference type="Google" id="ProtNLM"/>
    </source>
</evidence>
<sequence>MNRIRCIAITLALPLMATGHNAFATDIEINVAKTPTCGCCTAWVDHLKDRGFNVETRDVTHAELNNIKAKMDIGPGLASCHTAVVDNYFIEGHVHANEIRSLIEDAPNARGLTVPGMPIGSPGMEMGDERDAYETLLVKHDGATETYREHR</sequence>
<dbReference type="KEGG" id="ssal:SPISAL_05390"/>
<feature type="signal peptide" evidence="1">
    <location>
        <begin position="1"/>
        <end position="24"/>
    </location>
</feature>
<accession>R4VL08</accession>
<dbReference type="InterPro" id="IPR007332">
    <property type="entry name" value="DUF411"/>
</dbReference>
<dbReference type="HOGENOM" id="CLU_112034_0_0_6"/>
<evidence type="ECO:0000313" key="2">
    <source>
        <dbReference type="EMBL" id="AGM41172.1"/>
    </source>
</evidence>
<reference evidence="2 3" key="1">
    <citation type="journal article" date="2013" name="Genome Announc.">
        <title>Draft Genome of Spiribacter salinus M19-40, an Abundant Gammaproteobacterium in Aquatic Hypersaline Environments.</title>
        <authorList>
            <person name="Leon M.J."/>
            <person name="Ghai R."/>
            <person name="Fernandez A.B."/>
            <person name="Sanchez-Porro C."/>
            <person name="Rodriguez-Valera F."/>
            <person name="Ventosa A."/>
        </authorList>
    </citation>
    <scope>NUCLEOTIDE SEQUENCE [LARGE SCALE GENOMIC DNA]</scope>
    <source>
        <strain evidence="2">M19-40</strain>
    </source>
</reference>
<dbReference type="AlphaFoldDB" id="R4VL08"/>
<gene>
    <name evidence="2" type="ORF">SPISAL_05390</name>
</gene>
<proteinExistence type="predicted"/>
<evidence type="ECO:0000313" key="3">
    <source>
        <dbReference type="Proteomes" id="UP000017881"/>
    </source>
</evidence>